<dbReference type="Proteomes" id="UP000265566">
    <property type="component" value="Chromosome 1"/>
</dbReference>
<evidence type="ECO:0000313" key="3">
    <source>
        <dbReference type="EMBL" id="RHN78596.1"/>
    </source>
</evidence>
<reference evidence="3" key="4">
    <citation type="journal article" date="2018" name="Nat. Plants">
        <title>Whole-genome landscape of Medicago truncatula symbiotic genes.</title>
        <authorList>
            <person name="Pecrix Y."/>
            <person name="Gamas P."/>
            <person name="Carrere S."/>
        </authorList>
    </citation>
    <scope>NUCLEOTIDE SEQUENCE</scope>
    <source>
        <tissue evidence="3">Leaves</tissue>
    </source>
</reference>
<feature type="compositionally biased region" description="Polar residues" evidence="1">
    <location>
        <begin position="32"/>
        <end position="41"/>
    </location>
</feature>
<reference evidence="2 5" key="1">
    <citation type="journal article" date="2011" name="Nature">
        <title>The Medicago genome provides insight into the evolution of rhizobial symbioses.</title>
        <authorList>
            <person name="Young N.D."/>
            <person name="Debelle F."/>
            <person name="Oldroyd G.E."/>
            <person name="Geurts R."/>
            <person name="Cannon S.B."/>
            <person name="Udvardi M.K."/>
            <person name="Benedito V.A."/>
            <person name="Mayer K.F."/>
            <person name="Gouzy J."/>
            <person name="Schoof H."/>
            <person name="Van de Peer Y."/>
            <person name="Proost S."/>
            <person name="Cook D.R."/>
            <person name="Meyers B.C."/>
            <person name="Spannagl M."/>
            <person name="Cheung F."/>
            <person name="De Mita S."/>
            <person name="Krishnakumar V."/>
            <person name="Gundlach H."/>
            <person name="Zhou S."/>
            <person name="Mudge J."/>
            <person name="Bharti A.K."/>
            <person name="Murray J.D."/>
            <person name="Naoumkina M.A."/>
            <person name="Rosen B."/>
            <person name="Silverstein K.A."/>
            <person name="Tang H."/>
            <person name="Rombauts S."/>
            <person name="Zhao P.X."/>
            <person name="Zhou P."/>
            <person name="Barbe V."/>
            <person name="Bardou P."/>
            <person name="Bechner M."/>
            <person name="Bellec A."/>
            <person name="Berger A."/>
            <person name="Berges H."/>
            <person name="Bidwell S."/>
            <person name="Bisseling T."/>
            <person name="Choisne N."/>
            <person name="Couloux A."/>
            <person name="Denny R."/>
            <person name="Deshpande S."/>
            <person name="Dai X."/>
            <person name="Doyle J.J."/>
            <person name="Dudez A.M."/>
            <person name="Farmer A.D."/>
            <person name="Fouteau S."/>
            <person name="Franken C."/>
            <person name="Gibelin C."/>
            <person name="Gish J."/>
            <person name="Goldstein S."/>
            <person name="Gonzalez A.J."/>
            <person name="Green P.J."/>
            <person name="Hallab A."/>
            <person name="Hartog M."/>
            <person name="Hua A."/>
            <person name="Humphray S.J."/>
            <person name="Jeong D.H."/>
            <person name="Jing Y."/>
            <person name="Jocker A."/>
            <person name="Kenton S.M."/>
            <person name="Kim D.J."/>
            <person name="Klee K."/>
            <person name="Lai H."/>
            <person name="Lang C."/>
            <person name="Lin S."/>
            <person name="Macmil S.L."/>
            <person name="Magdelenat G."/>
            <person name="Matthews L."/>
            <person name="McCorrison J."/>
            <person name="Monaghan E.L."/>
            <person name="Mun J.H."/>
            <person name="Najar F.Z."/>
            <person name="Nicholson C."/>
            <person name="Noirot C."/>
            <person name="O'Bleness M."/>
            <person name="Paule C.R."/>
            <person name="Poulain J."/>
            <person name="Prion F."/>
            <person name="Qin B."/>
            <person name="Qu C."/>
            <person name="Retzel E.F."/>
            <person name="Riddle C."/>
            <person name="Sallet E."/>
            <person name="Samain S."/>
            <person name="Samson N."/>
            <person name="Sanders I."/>
            <person name="Saurat O."/>
            <person name="Scarpelli C."/>
            <person name="Schiex T."/>
            <person name="Segurens B."/>
            <person name="Severin A.J."/>
            <person name="Sherrier D.J."/>
            <person name="Shi R."/>
            <person name="Sims S."/>
            <person name="Singer S.R."/>
            <person name="Sinharoy S."/>
            <person name="Sterck L."/>
            <person name="Viollet A."/>
            <person name="Wang B.B."/>
            <person name="Wang K."/>
            <person name="Wang M."/>
            <person name="Wang X."/>
            <person name="Warfsmann J."/>
            <person name="Weissenbach J."/>
            <person name="White D.D."/>
            <person name="White J.D."/>
            <person name="Wiley G.B."/>
            <person name="Wincker P."/>
            <person name="Xing Y."/>
            <person name="Yang L."/>
            <person name="Yao Z."/>
            <person name="Ying F."/>
            <person name="Zhai J."/>
            <person name="Zhou L."/>
            <person name="Zuber A."/>
            <person name="Denarie J."/>
            <person name="Dixon R.A."/>
            <person name="May G.D."/>
            <person name="Schwartz D.C."/>
            <person name="Rogers J."/>
            <person name="Quetier F."/>
            <person name="Town C.D."/>
            <person name="Roe B.A."/>
        </authorList>
    </citation>
    <scope>NUCLEOTIDE SEQUENCE [LARGE SCALE GENOMIC DNA]</scope>
    <source>
        <strain evidence="2">A17</strain>
        <strain evidence="4 5">cv. Jemalong A17</strain>
    </source>
</reference>
<protein>
    <submittedName>
        <fullName evidence="2 4">Uncharacterized protein</fullName>
    </submittedName>
</protein>
<evidence type="ECO:0000256" key="1">
    <source>
        <dbReference type="SAM" id="MobiDB-lite"/>
    </source>
</evidence>
<proteinExistence type="predicted"/>
<gene>
    <name evidence="2" type="ordered locus">MTR_1g043055</name>
    <name evidence="3" type="ORF">MtrunA17_Chr1g0167671</name>
</gene>
<feature type="region of interest" description="Disordered" evidence="1">
    <location>
        <begin position="1"/>
        <end position="41"/>
    </location>
</feature>
<dbReference type="EMBL" id="PSQE01000001">
    <property type="protein sequence ID" value="RHN78596.1"/>
    <property type="molecule type" value="Genomic_DNA"/>
</dbReference>
<sequence>MTSKDQETRFQVKQNSLKRDSSKEQHGISQPPRFSTRSWKSASRLREIKLESKWNSAFHLASSSRKQRFKE</sequence>
<organism evidence="2 5">
    <name type="scientific">Medicago truncatula</name>
    <name type="common">Barrel medic</name>
    <name type="synonym">Medicago tribuloides</name>
    <dbReference type="NCBI Taxonomy" id="3880"/>
    <lineage>
        <taxon>Eukaryota</taxon>
        <taxon>Viridiplantae</taxon>
        <taxon>Streptophyta</taxon>
        <taxon>Embryophyta</taxon>
        <taxon>Tracheophyta</taxon>
        <taxon>Spermatophyta</taxon>
        <taxon>Magnoliopsida</taxon>
        <taxon>eudicotyledons</taxon>
        <taxon>Gunneridae</taxon>
        <taxon>Pentapetalae</taxon>
        <taxon>rosids</taxon>
        <taxon>fabids</taxon>
        <taxon>Fabales</taxon>
        <taxon>Fabaceae</taxon>
        <taxon>Papilionoideae</taxon>
        <taxon>50 kb inversion clade</taxon>
        <taxon>NPAAA clade</taxon>
        <taxon>Hologalegina</taxon>
        <taxon>IRL clade</taxon>
        <taxon>Trifolieae</taxon>
        <taxon>Medicago</taxon>
    </lineage>
</organism>
<dbReference type="EMBL" id="CM001217">
    <property type="protein sequence ID" value="KEH41135.1"/>
    <property type="molecule type" value="Genomic_DNA"/>
</dbReference>
<feature type="compositionally biased region" description="Basic and acidic residues" evidence="1">
    <location>
        <begin position="17"/>
        <end position="26"/>
    </location>
</feature>
<evidence type="ECO:0000313" key="5">
    <source>
        <dbReference type="Proteomes" id="UP000002051"/>
    </source>
</evidence>
<accession>A0A072VSM6</accession>
<dbReference type="Gramene" id="rna2221">
    <property type="protein sequence ID" value="RHN78596.1"/>
    <property type="gene ID" value="gene2221"/>
</dbReference>
<dbReference type="AlphaFoldDB" id="A0A072VSM6"/>
<evidence type="ECO:0000313" key="2">
    <source>
        <dbReference type="EMBL" id="KEH41135.1"/>
    </source>
</evidence>
<dbReference type="HOGENOM" id="CLU_2743754_0_0_1"/>
<evidence type="ECO:0000313" key="4">
    <source>
        <dbReference type="EnsemblPlants" id="KEH41135"/>
    </source>
</evidence>
<feature type="compositionally biased region" description="Basic and acidic residues" evidence="1">
    <location>
        <begin position="1"/>
        <end position="10"/>
    </location>
</feature>
<reference evidence="2 5" key="2">
    <citation type="journal article" date="2014" name="BMC Genomics">
        <title>An improved genome release (version Mt4.0) for the model legume Medicago truncatula.</title>
        <authorList>
            <person name="Tang H."/>
            <person name="Krishnakumar V."/>
            <person name="Bidwell S."/>
            <person name="Rosen B."/>
            <person name="Chan A."/>
            <person name="Zhou S."/>
            <person name="Gentzbittel L."/>
            <person name="Childs K.L."/>
            <person name="Yandell M."/>
            <person name="Gundlach H."/>
            <person name="Mayer K.F."/>
            <person name="Schwartz D.C."/>
            <person name="Town C.D."/>
        </authorList>
    </citation>
    <scope>GENOME REANNOTATION</scope>
    <source>
        <strain evidence="2">A17</strain>
        <strain evidence="4 5">cv. Jemalong A17</strain>
    </source>
</reference>
<reference evidence="4" key="3">
    <citation type="submission" date="2015-04" db="UniProtKB">
        <authorList>
            <consortium name="EnsemblPlants"/>
        </authorList>
    </citation>
    <scope>IDENTIFICATION</scope>
    <source>
        <strain evidence="4">cv. Jemalong A17</strain>
    </source>
</reference>
<dbReference type="EnsemblPlants" id="KEH41135">
    <property type="protein sequence ID" value="KEH41135"/>
    <property type="gene ID" value="MTR_1g043055"/>
</dbReference>
<keyword evidence="5" id="KW-1185">Reference proteome</keyword>
<dbReference type="Proteomes" id="UP000002051">
    <property type="component" value="Unassembled WGS sequence"/>
</dbReference>
<name>A0A072VSM6_MEDTR</name>